<dbReference type="Pfam" id="PF17035">
    <property type="entry name" value="BET"/>
    <property type="match status" value="1"/>
</dbReference>
<evidence type="ECO:0000313" key="19">
    <source>
        <dbReference type="Proteomes" id="UP000694420"/>
    </source>
</evidence>
<dbReference type="InterPro" id="IPR043508">
    <property type="entry name" value="Bromo_Brdt_I"/>
</dbReference>
<dbReference type="SUPFAM" id="SSF47370">
    <property type="entry name" value="Bromodomain"/>
    <property type="match status" value="2"/>
</dbReference>
<protein>
    <recommendedName>
        <fullName evidence="12">Bromodomain testis-specific protein</fullName>
    </recommendedName>
</protein>
<evidence type="ECO:0000256" key="6">
    <source>
        <dbReference type="ARBA" id="ARBA00023015"/>
    </source>
</evidence>
<dbReference type="PANTHER" id="PTHR22880:SF175">
    <property type="entry name" value="BROMODOMAIN TESTIS-SPECIFIC PROTEIN"/>
    <property type="match status" value="1"/>
</dbReference>
<evidence type="ECO:0000256" key="7">
    <source>
        <dbReference type="ARBA" id="ARBA00023054"/>
    </source>
</evidence>
<keyword evidence="7" id="KW-0175">Coiled coil</keyword>
<evidence type="ECO:0000313" key="18">
    <source>
        <dbReference type="Ensembl" id="ENSNPEP00000003640.1"/>
    </source>
</evidence>
<dbReference type="PROSITE" id="PS51525">
    <property type="entry name" value="NET"/>
    <property type="match status" value="1"/>
</dbReference>
<reference evidence="18" key="2">
    <citation type="submission" date="2025-09" db="UniProtKB">
        <authorList>
            <consortium name="Ensembl"/>
        </authorList>
    </citation>
    <scope>IDENTIFICATION</scope>
</reference>
<keyword evidence="5" id="KW-0744">Spermatogenesis</keyword>
<feature type="domain" description="Bromo" evidence="16">
    <location>
        <begin position="62"/>
        <end position="134"/>
    </location>
</feature>
<proteinExistence type="inferred from homology"/>
<dbReference type="InterPro" id="IPR036427">
    <property type="entry name" value="Bromodomain-like_sf"/>
</dbReference>
<organism evidence="18 19">
    <name type="scientific">Nothoprocta perdicaria</name>
    <name type="common">Chilean tinamou</name>
    <name type="synonym">Crypturus perdicarius</name>
    <dbReference type="NCBI Taxonomy" id="30464"/>
    <lineage>
        <taxon>Eukaryota</taxon>
        <taxon>Metazoa</taxon>
        <taxon>Chordata</taxon>
        <taxon>Craniata</taxon>
        <taxon>Vertebrata</taxon>
        <taxon>Euteleostomi</taxon>
        <taxon>Archelosauria</taxon>
        <taxon>Archosauria</taxon>
        <taxon>Dinosauria</taxon>
        <taxon>Saurischia</taxon>
        <taxon>Theropoda</taxon>
        <taxon>Coelurosauria</taxon>
        <taxon>Aves</taxon>
        <taxon>Palaeognathae</taxon>
        <taxon>Tinamiformes</taxon>
        <taxon>Tinamidae</taxon>
        <taxon>Nothoprocta</taxon>
    </lineage>
</organism>
<keyword evidence="11" id="KW-0469">Meiosis</keyword>
<evidence type="ECO:0000256" key="15">
    <source>
        <dbReference type="SAM" id="MobiDB-lite"/>
    </source>
</evidence>
<dbReference type="GO" id="GO:0007283">
    <property type="term" value="P:spermatogenesis"/>
    <property type="evidence" value="ECO:0007669"/>
    <property type="project" value="UniProtKB-KW"/>
</dbReference>
<keyword evidence="9" id="KW-0804">Transcription</keyword>
<dbReference type="CDD" id="cd05497">
    <property type="entry name" value="Bromo_Brdt_I_like"/>
    <property type="match status" value="1"/>
</dbReference>
<dbReference type="GO" id="GO:0006355">
    <property type="term" value="P:regulation of DNA-templated transcription"/>
    <property type="evidence" value="ECO:0007669"/>
    <property type="project" value="TreeGrafter"/>
</dbReference>
<dbReference type="AlphaFoldDB" id="A0A8C7E9J9"/>
<dbReference type="GO" id="GO:0005634">
    <property type="term" value="C:nucleus"/>
    <property type="evidence" value="ECO:0007669"/>
    <property type="project" value="UniProtKB-SubCell"/>
</dbReference>
<dbReference type="FunFam" id="1.20.1270.220:FF:000001">
    <property type="entry name" value="bromodomain-containing protein 2 isoform X1"/>
    <property type="match status" value="1"/>
</dbReference>
<evidence type="ECO:0000256" key="11">
    <source>
        <dbReference type="ARBA" id="ARBA00023254"/>
    </source>
</evidence>
<dbReference type="InterPro" id="IPR050935">
    <property type="entry name" value="Bromo_chromatin_reader"/>
</dbReference>
<dbReference type="Gene3D" id="1.20.920.10">
    <property type="entry name" value="Bromodomain-like"/>
    <property type="match status" value="2"/>
</dbReference>
<evidence type="ECO:0000259" key="17">
    <source>
        <dbReference type="PROSITE" id="PS51525"/>
    </source>
</evidence>
<feature type="region of interest" description="Disordered" evidence="15">
    <location>
        <begin position="583"/>
        <end position="642"/>
    </location>
</feature>
<evidence type="ECO:0000256" key="2">
    <source>
        <dbReference type="ARBA" id="ARBA00022737"/>
    </source>
</evidence>
<keyword evidence="19" id="KW-1185">Reference proteome</keyword>
<dbReference type="GO" id="GO:0006338">
    <property type="term" value="P:chromatin remodeling"/>
    <property type="evidence" value="ECO:0007669"/>
    <property type="project" value="TreeGrafter"/>
</dbReference>
<name>A0A8C7E9J9_NOTPE</name>
<evidence type="ECO:0000256" key="10">
    <source>
        <dbReference type="ARBA" id="ARBA00023242"/>
    </source>
</evidence>
<reference evidence="18" key="1">
    <citation type="submission" date="2025-08" db="UniProtKB">
        <authorList>
            <consortium name="Ensembl"/>
        </authorList>
    </citation>
    <scope>IDENTIFICATION</scope>
</reference>
<feature type="region of interest" description="Disordered" evidence="15">
    <location>
        <begin position="407"/>
        <end position="456"/>
    </location>
</feature>
<dbReference type="PROSITE" id="PS00633">
    <property type="entry name" value="BROMODOMAIN_1"/>
    <property type="match status" value="1"/>
</dbReference>
<keyword evidence="4" id="KW-0156">Chromatin regulator</keyword>
<dbReference type="Pfam" id="PF00439">
    <property type="entry name" value="Bromodomain"/>
    <property type="match status" value="2"/>
</dbReference>
<dbReference type="FunFam" id="1.20.920.10:FF:000002">
    <property type="entry name" value="Bromodomain-containing protein 4"/>
    <property type="match status" value="1"/>
</dbReference>
<dbReference type="Proteomes" id="UP000694420">
    <property type="component" value="Unplaced"/>
</dbReference>
<keyword evidence="10" id="KW-0539">Nucleus</keyword>
<dbReference type="PRINTS" id="PR00503">
    <property type="entry name" value="BROMODOMAIN"/>
</dbReference>
<keyword evidence="6" id="KW-0805">Transcription regulation</keyword>
<dbReference type="InterPro" id="IPR027353">
    <property type="entry name" value="NET_dom"/>
</dbReference>
<comment type="similarity">
    <text evidence="13">Belongs to the BET family.</text>
</comment>
<dbReference type="PROSITE" id="PS50014">
    <property type="entry name" value="BROMODOMAIN_2"/>
    <property type="match status" value="2"/>
</dbReference>
<dbReference type="GO" id="GO:0030154">
    <property type="term" value="P:cell differentiation"/>
    <property type="evidence" value="ECO:0007669"/>
    <property type="project" value="UniProtKB-KW"/>
</dbReference>
<comment type="subcellular location">
    <subcellularLocation>
        <location evidence="1">Nucleus</location>
    </subcellularLocation>
</comment>
<keyword evidence="3" id="KW-0221">Differentiation</keyword>
<accession>A0A8C7E9J9</accession>
<feature type="compositionally biased region" description="Low complexity" evidence="15">
    <location>
        <begin position="611"/>
        <end position="636"/>
    </location>
</feature>
<evidence type="ECO:0000259" key="16">
    <source>
        <dbReference type="PROSITE" id="PS50014"/>
    </source>
</evidence>
<evidence type="ECO:0000256" key="9">
    <source>
        <dbReference type="ARBA" id="ARBA00023163"/>
    </source>
</evidence>
<dbReference type="SMART" id="SM00297">
    <property type="entry name" value="BROMO"/>
    <property type="match status" value="2"/>
</dbReference>
<dbReference type="Ensembl" id="ENSNPET00000003717.1">
    <property type="protein sequence ID" value="ENSNPEP00000003640.1"/>
    <property type="gene ID" value="ENSNPEG00000002783.1"/>
</dbReference>
<keyword evidence="2" id="KW-0677">Repeat</keyword>
<dbReference type="InterPro" id="IPR001487">
    <property type="entry name" value="Bromodomain"/>
</dbReference>
<dbReference type="InterPro" id="IPR038336">
    <property type="entry name" value="NET_sf"/>
</dbReference>
<evidence type="ECO:0000256" key="3">
    <source>
        <dbReference type="ARBA" id="ARBA00022782"/>
    </source>
</evidence>
<feature type="domain" description="Bromo" evidence="16">
    <location>
        <begin position="316"/>
        <end position="387"/>
    </location>
</feature>
<dbReference type="FunFam" id="1.20.920.10:FF:000003">
    <property type="entry name" value="Bromodomain-containing protein 2"/>
    <property type="match status" value="1"/>
</dbReference>
<evidence type="ECO:0000256" key="8">
    <source>
        <dbReference type="ARBA" id="ARBA00023117"/>
    </source>
</evidence>
<evidence type="ECO:0000256" key="4">
    <source>
        <dbReference type="ARBA" id="ARBA00022853"/>
    </source>
</evidence>
<evidence type="ECO:0000256" key="12">
    <source>
        <dbReference type="ARBA" id="ARBA00040033"/>
    </source>
</evidence>
<dbReference type="GO" id="GO:0051321">
    <property type="term" value="P:meiotic cell cycle"/>
    <property type="evidence" value="ECO:0007669"/>
    <property type="project" value="UniProtKB-KW"/>
</dbReference>
<dbReference type="GO" id="GO:0000785">
    <property type="term" value="C:chromatin"/>
    <property type="evidence" value="ECO:0007669"/>
    <property type="project" value="TreeGrafter"/>
</dbReference>
<evidence type="ECO:0000256" key="5">
    <source>
        <dbReference type="ARBA" id="ARBA00022871"/>
    </source>
</evidence>
<dbReference type="Gene3D" id="1.20.1270.220">
    <property type="match status" value="1"/>
</dbReference>
<evidence type="ECO:0000256" key="1">
    <source>
        <dbReference type="ARBA" id="ARBA00004123"/>
    </source>
</evidence>
<evidence type="ECO:0000256" key="14">
    <source>
        <dbReference type="PROSITE-ProRule" id="PRU00035"/>
    </source>
</evidence>
<sequence>MEQNGTKHKSLSFDSPLGDADVFFMDSIIVNPPPPEYINNKNSGCQTNQLQYLQRVVMKAMWRHNFSWPFHLPVDAAALNLPDYYSIIKKPMDLSTIKKRLEHNYYTKAAECIEDFKTMFLNCYIYNKPGDDIVFMAQELEKVFLQKIAQMPPEERIVILSKGKRKGKKAEGRDAPTVLIEQTAVSKGIFLVLKSLQPPVTTGELQVTPALLPTACLPALMPAAVPITKAKKGVKRKADTTTPTTSVFTESKSSATYNEKKAVKTCRGENECMIPSKLLKAALPDSQESPKIRKKVRLPKQLKHCNEILKEMFSKKHAAYAWPFLKPMDVESSTGENQKTTKCPIDLGTIKKKMDNSEYKDTQEFATDVRLMFMSCYKHNSPDHEVVAMARKLQDVFEMRFAEIPDDPIASVSPSQPTREIAKTYSSESSSDESSEEKSSEDSENQQAMQLAKLQEQVSNSAQTCMTAHVLLAHKSEDEDGAKPMNYDEKRQLSLDINKLPGDKLGKVVRIIQSREPALRNSNPDEIEIDFETLKASTLRELEKYVATCLRKRPKKQRGIKTTKSKEQLNFEKKQELEKRLLDVNGQLSPKKQNFKFENPAEACVGPSRLSDSSSSGGSSDSGSSSTGSVSSSSESSDSEAG</sequence>
<dbReference type="InterPro" id="IPR018359">
    <property type="entry name" value="Bromodomain_CS"/>
</dbReference>
<dbReference type="PANTHER" id="PTHR22880">
    <property type="entry name" value="FALZ-RELATED BROMODOMAIN-CONTAINING PROTEINS"/>
    <property type="match status" value="1"/>
</dbReference>
<feature type="domain" description="NET" evidence="17">
    <location>
        <begin position="475"/>
        <end position="557"/>
    </location>
</feature>
<keyword evidence="8 14" id="KW-0103">Bromodomain</keyword>
<evidence type="ECO:0000256" key="13">
    <source>
        <dbReference type="ARBA" id="ARBA00044509"/>
    </source>
</evidence>